<keyword evidence="3" id="KW-1003">Cell membrane</keyword>
<accession>A0A4V3F6X5</accession>
<dbReference type="PANTHER" id="PTHR33452">
    <property type="entry name" value="OXIDOREDUCTASE CATD-RELATED"/>
    <property type="match status" value="1"/>
</dbReference>
<comment type="similarity">
    <text evidence="2">Belongs to the DoxX family.</text>
</comment>
<evidence type="ECO:0000313" key="9">
    <source>
        <dbReference type="Proteomes" id="UP000294689"/>
    </source>
</evidence>
<name>A0A4V3F6X5_9FLAO</name>
<protein>
    <submittedName>
        <fullName evidence="8">Putative oxidoreductase</fullName>
    </submittedName>
</protein>
<keyword evidence="9" id="KW-1185">Reference proteome</keyword>
<dbReference type="Pfam" id="PF07681">
    <property type="entry name" value="DoxX"/>
    <property type="match status" value="1"/>
</dbReference>
<dbReference type="PANTHER" id="PTHR33452:SF1">
    <property type="entry name" value="INNER MEMBRANE PROTEIN YPHA-RELATED"/>
    <property type="match status" value="1"/>
</dbReference>
<keyword evidence="4 7" id="KW-0812">Transmembrane</keyword>
<evidence type="ECO:0000256" key="5">
    <source>
        <dbReference type="ARBA" id="ARBA00022989"/>
    </source>
</evidence>
<organism evidence="8 9">
    <name type="scientific">Gelidibacter sediminis</name>
    <dbReference type="NCBI Taxonomy" id="1608710"/>
    <lineage>
        <taxon>Bacteria</taxon>
        <taxon>Pseudomonadati</taxon>
        <taxon>Bacteroidota</taxon>
        <taxon>Flavobacteriia</taxon>
        <taxon>Flavobacteriales</taxon>
        <taxon>Flavobacteriaceae</taxon>
        <taxon>Gelidibacter</taxon>
    </lineage>
</organism>
<evidence type="ECO:0000313" key="8">
    <source>
        <dbReference type="EMBL" id="TDU34326.1"/>
    </source>
</evidence>
<proteinExistence type="inferred from homology"/>
<evidence type="ECO:0000256" key="7">
    <source>
        <dbReference type="SAM" id="Phobius"/>
    </source>
</evidence>
<dbReference type="InterPro" id="IPR051907">
    <property type="entry name" value="DoxX-like_oxidoreductase"/>
</dbReference>
<dbReference type="InterPro" id="IPR032808">
    <property type="entry name" value="DoxX"/>
</dbReference>
<feature type="transmembrane region" description="Helical" evidence="7">
    <location>
        <begin position="86"/>
        <end position="103"/>
    </location>
</feature>
<evidence type="ECO:0000256" key="1">
    <source>
        <dbReference type="ARBA" id="ARBA00004651"/>
    </source>
</evidence>
<keyword evidence="5 7" id="KW-1133">Transmembrane helix</keyword>
<comment type="subcellular location">
    <subcellularLocation>
        <location evidence="1">Cell membrane</location>
        <topology evidence="1">Multi-pass membrane protein</topology>
    </subcellularLocation>
</comment>
<evidence type="ECO:0000256" key="3">
    <source>
        <dbReference type="ARBA" id="ARBA00022475"/>
    </source>
</evidence>
<feature type="transmembrane region" description="Helical" evidence="7">
    <location>
        <begin position="115"/>
        <end position="134"/>
    </location>
</feature>
<feature type="transmembrane region" description="Helical" evidence="7">
    <location>
        <begin position="58"/>
        <end position="79"/>
    </location>
</feature>
<sequence>MKSINNILFNPGAYSNQIAITLLILRLTAGILMLTHGYGKLERLFGSDPIQFADPLGVGAPASLALTVFAEFVCSILLIFGLTTRVAAVPLLITMLIVTFVIHSSDGLGKQELPLLYSAIYIALAVLGAGKYSIDAMIFNKVKH</sequence>
<keyword evidence="6 7" id="KW-0472">Membrane</keyword>
<dbReference type="GO" id="GO:0005886">
    <property type="term" value="C:plasma membrane"/>
    <property type="evidence" value="ECO:0007669"/>
    <property type="project" value="UniProtKB-SubCell"/>
</dbReference>
<dbReference type="EMBL" id="SOBW01000010">
    <property type="protein sequence ID" value="TDU34326.1"/>
    <property type="molecule type" value="Genomic_DNA"/>
</dbReference>
<dbReference type="AlphaFoldDB" id="A0A4V3F6X5"/>
<evidence type="ECO:0000256" key="4">
    <source>
        <dbReference type="ARBA" id="ARBA00022692"/>
    </source>
</evidence>
<dbReference type="Proteomes" id="UP000294689">
    <property type="component" value="Unassembled WGS sequence"/>
</dbReference>
<reference evidence="8 9" key="1">
    <citation type="submission" date="2019-03" db="EMBL/GenBank/DDBJ databases">
        <title>Genomic Encyclopedia of Archaeal and Bacterial Type Strains, Phase II (KMG-II): from individual species to whole genera.</title>
        <authorList>
            <person name="Goeker M."/>
        </authorList>
    </citation>
    <scope>NUCLEOTIDE SEQUENCE [LARGE SCALE GENOMIC DNA]</scope>
    <source>
        <strain evidence="8 9">DSM 28135</strain>
    </source>
</reference>
<gene>
    <name evidence="8" type="ORF">BXY82_2993</name>
</gene>
<dbReference type="RefSeq" id="WP_133758984.1">
    <property type="nucleotide sequence ID" value="NZ_SOBW01000010.1"/>
</dbReference>
<evidence type="ECO:0000256" key="6">
    <source>
        <dbReference type="ARBA" id="ARBA00023136"/>
    </source>
</evidence>
<evidence type="ECO:0000256" key="2">
    <source>
        <dbReference type="ARBA" id="ARBA00006679"/>
    </source>
</evidence>
<dbReference type="OrthoDB" id="9813193at2"/>
<feature type="transmembrane region" description="Helical" evidence="7">
    <location>
        <begin position="20"/>
        <end position="38"/>
    </location>
</feature>
<comment type="caution">
    <text evidence="8">The sequence shown here is derived from an EMBL/GenBank/DDBJ whole genome shotgun (WGS) entry which is preliminary data.</text>
</comment>